<dbReference type="AlphaFoldDB" id="A0AAV6XJ61"/>
<dbReference type="EMBL" id="WHWC01000007">
    <property type="protein sequence ID" value="KAG8379095.1"/>
    <property type="molecule type" value="Genomic_DNA"/>
</dbReference>
<feature type="coiled-coil region" evidence="1">
    <location>
        <begin position="64"/>
        <end position="98"/>
    </location>
</feature>
<gene>
    <name evidence="2" type="ORF">BUALT_Bualt07G0052500</name>
</gene>
<keyword evidence="1" id="KW-0175">Coiled coil</keyword>
<organism evidence="2 3">
    <name type="scientific">Buddleja alternifolia</name>
    <dbReference type="NCBI Taxonomy" id="168488"/>
    <lineage>
        <taxon>Eukaryota</taxon>
        <taxon>Viridiplantae</taxon>
        <taxon>Streptophyta</taxon>
        <taxon>Embryophyta</taxon>
        <taxon>Tracheophyta</taxon>
        <taxon>Spermatophyta</taxon>
        <taxon>Magnoliopsida</taxon>
        <taxon>eudicotyledons</taxon>
        <taxon>Gunneridae</taxon>
        <taxon>Pentapetalae</taxon>
        <taxon>asterids</taxon>
        <taxon>lamiids</taxon>
        <taxon>Lamiales</taxon>
        <taxon>Scrophulariaceae</taxon>
        <taxon>Buddlejeae</taxon>
        <taxon>Buddleja</taxon>
    </lineage>
</organism>
<dbReference type="PANTHER" id="PTHR33248">
    <property type="entry name" value="ZINC ION-BINDING PROTEIN"/>
    <property type="match status" value="1"/>
</dbReference>
<keyword evidence="3" id="KW-1185">Reference proteome</keyword>
<evidence type="ECO:0000256" key="1">
    <source>
        <dbReference type="SAM" id="Coils"/>
    </source>
</evidence>
<evidence type="ECO:0000313" key="2">
    <source>
        <dbReference type="EMBL" id="KAG8379095.1"/>
    </source>
</evidence>
<name>A0AAV6XJ61_9LAMI</name>
<accession>A0AAV6XJ61</accession>
<protein>
    <recommendedName>
        <fullName evidence="4">Zinc finger GRF-type domain-containing protein</fullName>
    </recommendedName>
</protein>
<dbReference type="Proteomes" id="UP000826271">
    <property type="component" value="Unassembled WGS sequence"/>
</dbReference>
<evidence type="ECO:0008006" key="4">
    <source>
        <dbReference type="Google" id="ProtNLM"/>
    </source>
</evidence>
<proteinExistence type="predicted"/>
<sequence>MDPSRCYSSQPRTLRCSWTSSNPGRRFYGCEQYGMVGGCNYFFSFDPPMCERSRQVIPELLRSIDRTESQLHHVQAELRQVQAELRTVETELQRVSQRGKRMKGIVGGFLILAVDT</sequence>
<comment type="caution">
    <text evidence="2">The sequence shown here is derived from an EMBL/GenBank/DDBJ whole genome shotgun (WGS) entry which is preliminary data.</text>
</comment>
<evidence type="ECO:0000313" key="3">
    <source>
        <dbReference type="Proteomes" id="UP000826271"/>
    </source>
</evidence>
<reference evidence="2" key="1">
    <citation type="submission" date="2019-10" db="EMBL/GenBank/DDBJ databases">
        <authorList>
            <person name="Zhang R."/>
            <person name="Pan Y."/>
            <person name="Wang J."/>
            <person name="Ma R."/>
            <person name="Yu S."/>
        </authorList>
    </citation>
    <scope>NUCLEOTIDE SEQUENCE</scope>
    <source>
        <strain evidence="2">LA-IB0</strain>
        <tissue evidence="2">Leaf</tissue>
    </source>
</reference>